<dbReference type="PRINTS" id="PR00032">
    <property type="entry name" value="HTHARAC"/>
</dbReference>
<keyword evidence="3" id="KW-0804">Transcription</keyword>
<feature type="transmembrane region" description="Helical" evidence="4">
    <location>
        <begin position="267"/>
        <end position="289"/>
    </location>
</feature>
<dbReference type="InterPro" id="IPR009057">
    <property type="entry name" value="Homeodomain-like_sf"/>
</dbReference>
<keyword evidence="1" id="KW-0805">Transcription regulation</keyword>
<evidence type="ECO:0000256" key="3">
    <source>
        <dbReference type="ARBA" id="ARBA00023163"/>
    </source>
</evidence>
<evidence type="ECO:0000313" key="7">
    <source>
        <dbReference type="Proteomes" id="UP000502248"/>
    </source>
</evidence>
<proteinExistence type="predicted"/>
<keyword evidence="4" id="KW-0812">Transmembrane</keyword>
<dbReference type="InterPro" id="IPR018060">
    <property type="entry name" value="HTH_AraC"/>
</dbReference>
<dbReference type="PANTHER" id="PTHR43280:SF28">
    <property type="entry name" value="HTH-TYPE TRANSCRIPTIONAL ACTIVATOR RHAS"/>
    <property type="match status" value="1"/>
</dbReference>
<dbReference type="InterPro" id="IPR041522">
    <property type="entry name" value="CdaR_GGDEF"/>
</dbReference>
<organism evidence="6 7">
    <name type="scientific">Cohnella herbarum</name>
    <dbReference type="NCBI Taxonomy" id="2728023"/>
    <lineage>
        <taxon>Bacteria</taxon>
        <taxon>Bacillati</taxon>
        <taxon>Bacillota</taxon>
        <taxon>Bacilli</taxon>
        <taxon>Bacillales</taxon>
        <taxon>Paenibacillaceae</taxon>
        <taxon>Cohnella</taxon>
    </lineage>
</organism>
<keyword evidence="4" id="KW-1133">Transmembrane helix</keyword>
<evidence type="ECO:0000259" key="5">
    <source>
        <dbReference type="PROSITE" id="PS01124"/>
    </source>
</evidence>
<feature type="domain" description="HTH araC/xylS-type" evidence="5">
    <location>
        <begin position="644"/>
        <end position="742"/>
    </location>
</feature>
<evidence type="ECO:0000313" key="6">
    <source>
        <dbReference type="EMBL" id="QJD84571.1"/>
    </source>
</evidence>
<evidence type="ECO:0000256" key="2">
    <source>
        <dbReference type="ARBA" id="ARBA00023125"/>
    </source>
</evidence>
<accession>A0A7Z2VKA1</accession>
<protein>
    <submittedName>
        <fullName evidence="6">Helix-turn-helix transcriptional regulator</fullName>
    </submittedName>
</protein>
<dbReference type="Gene3D" id="1.10.10.60">
    <property type="entry name" value="Homeodomain-like"/>
    <property type="match status" value="2"/>
</dbReference>
<reference evidence="6 7" key="1">
    <citation type="submission" date="2020-04" db="EMBL/GenBank/DDBJ databases">
        <title>Genome sequencing of novel species.</title>
        <authorList>
            <person name="Heo J."/>
            <person name="Kim S.-J."/>
            <person name="Kim J.-S."/>
            <person name="Hong S.-B."/>
            <person name="Kwon S.-W."/>
        </authorList>
    </citation>
    <scope>NUCLEOTIDE SEQUENCE [LARGE SCALE GENOMIC DNA]</scope>
    <source>
        <strain evidence="6 7">MFER-1</strain>
    </source>
</reference>
<dbReference type="PANTHER" id="PTHR43280">
    <property type="entry name" value="ARAC-FAMILY TRANSCRIPTIONAL REGULATOR"/>
    <property type="match status" value="1"/>
</dbReference>
<dbReference type="GO" id="GO:0043565">
    <property type="term" value="F:sequence-specific DNA binding"/>
    <property type="evidence" value="ECO:0007669"/>
    <property type="project" value="InterPro"/>
</dbReference>
<dbReference type="AlphaFoldDB" id="A0A7Z2VKA1"/>
<feature type="transmembrane region" description="Helical" evidence="4">
    <location>
        <begin position="12"/>
        <end position="36"/>
    </location>
</feature>
<dbReference type="SUPFAM" id="SSF46689">
    <property type="entry name" value="Homeodomain-like"/>
    <property type="match status" value="2"/>
</dbReference>
<gene>
    <name evidence="6" type="ORF">HH215_16225</name>
</gene>
<sequence>MLLRRNIGKGYTKLLAILLSIAIIPCLLISSLAYFVSINNAKKQAVTYSTEYLNLVIDSNTIMLQQAKSIIYEMMLNFDHYSDVLRNRATTSDAFNLLTALDRKKTASQAYVKSFYFIDNRSRTLIDSHRSSIYSFNDFPDRELVDLVSKPDGLLLNDLFSRRTTGGETVASYVVRYPLTGKTLGFLVVDLDMHRFVLPPRNPAGSGGHILITNGHGQLVNSDQQPWMDRMADNPQDYVVIRSHSLENGLGYAYAIPNGQITANNRILLLSIVSICAVLILLEAVAAWFSSRRLYTPLRNLMRYIRQLIGDHDQTGTENGLGDGDEYYYLKRVITQMNMKNQDYDNAFQANGNLFKQRQLSRLLLGETTAYRAMVVPDKFRLRLPYEHFEVMVMEIGDRLAYRDKYTGLEQELMLFSVTNIAEEVLNEYGEAVSAPLDSFRVAVLLNLAQAPDNGQLEEMGRKVQEKVQHYLKMSLSIGIGTGSDRRELIRESYRQALRALSHKVYYGKGSILSAVKLPDVPAAPRKLVSWNETKERLKISLQNGAWDSVKEQLYELSRTMAYEGMTEVDLQVFYLQYTASLSELCGELSVPFEELSGGESPLNLSAGYIVSVDELNHAMIALTRKLHDKIKDTKDHIHQELIHNILQYIREHLDHDLTLETIAEKVYMHPAYLSRICKSLTGKGLGEQIVHARVERAKQLLIMSGKSVNEISLDIGYTNPRAFYRLFKEYTGQTPGEFRKYESLKKVK</sequence>
<dbReference type="KEGG" id="cheb:HH215_16225"/>
<dbReference type="GO" id="GO:0003700">
    <property type="term" value="F:DNA-binding transcription factor activity"/>
    <property type="evidence" value="ECO:0007669"/>
    <property type="project" value="InterPro"/>
</dbReference>
<evidence type="ECO:0000256" key="4">
    <source>
        <dbReference type="SAM" id="Phobius"/>
    </source>
</evidence>
<dbReference type="InterPro" id="IPR018062">
    <property type="entry name" value="HTH_AraC-typ_CS"/>
</dbReference>
<dbReference type="Pfam" id="PF17853">
    <property type="entry name" value="GGDEF_2"/>
    <property type="match status" value="1"/>
</dbReference>
<evidence type="ECO:0000256" key="1">
    <source>
        <dbReference type="ARBA" id="ARBA00023015"/>
    </source>
</evidence>
<name>A0A7Z2VKA1_9BACL</name>
<dbReference type="Pfam" id="PF12833">
    <property type="entry name" value="HTH_18"/>
    <property type="match status" value="1"/>
</dbReference>
<keyword evidence="7" id="KW-1185">Reference proteome</keyword>
<dbReference type="SMART" id="SM00342">
    <property type="entry name" value="HTH_ARAC"/>
    <property type="match status" value="1"/>
</dbReference>
<dbReference type="PROSITE" id="PS01124">
    <property type="entry name" value="HTH_ARAC_FAMILY_2"/>
    <property type="match status" value="1"/>
</dbReference>
<dbReference type="PROSITE" id="PS00041">
    <property type="entry name" value="HTH_ARAC_FAMILY_1"/>
    <property type="match status" value="1"/>
</dbReference>
<dbReference type="Proteomes" id="UP000502248">
    <property type="component" value="Chromosome"/>
</dbReference>
<keyword evidence="2" id="KW-0238">DNA-binding</keyword>
<dbReference type="EMBL" id="CP051680">
    <property type="protein sequence ID" value="QJD84571.1"/>
    <property type="molecule type" value="Genomic_DNA"/>
</dbReference>
<dbReference type="InterPro" id="IPR020449">
    <property type="entry name" value="Tscrpt_reg_AraC-type_HTH"/>
</dbReference>
<keyword evidence="4" id="KW-0472">Membrane</keyword>
<dbReference type="RefSeq" id="WP_169280852.1">
    <property type="nucleotide sequence ID" value="NZ_CP051680.1"/>
</dbReference>